<dbReference type="STRING" id="742823.HMPREF9465_00224"/>
<reference evidence="1 2" key="1">
    <citation type="submission" date="2012-05" db="EMBL/GenBank/DDBJ databases">
        <title>The Genome Sequence of Sutterella wadsworthensis 2_1_59BFAA.</title>
        <authorList>
            <consortium name="The Broad Institute Genome Sequencing Platform"/>
            <person name="Earl A."/>
            <person name="Ward D."/>
            <person name="Feldgarden M."/>
            <person name="Gevers D."/>
            <person name="Daigneault M."/>
            <person name="Strauss J."/>
            <person name="Allen-Vercoe E."/>
            <person name="Walker B."/>
            <person name="Young S.K."/>
            <person name="Zeng Q."/>
            <person name="Gargeya S."/>
            <person name="Fitzgerald M."/>
            <person name="Haas B."/>
            <person name="Abouelleil A."/>
            <person name="Alvarado L."/>
            <person name="Arachchi H.M."/>
            <person name="Berlin A.M."/>
            <person name="Chapman S.B."/>
            <person name="Goldberg J."/>
            <person name="Griggs A."/>
            <person name="Gujja S."/>
            <person name="Hansen M."/>
            <person name="Howarth C."/>
            <person name="Imamovic A."/>
            <person name="Larimer J."/>
            <person name="McCowen C."/>
            <person name="Montmayeur A."/>
            <person name="Murphy C."/>
            <person name="Neiman D."/>
            <person name="Pearson M."/>
            <person name="Priest M."/>
            <person name="Roberts A."/>
            <person name="Saif S."/>
            <person name="Shea T."/>
            <person name="Sisk P."/>
            <person name="Sykes S."/>
            <person name="Wortman J."/>
            <person name="Nusbaum C."/>
            <person name="Birren B."/>
        </authorList>
    </citation>
    <scope>NUCLEOTIDE SEQUENCE [LARGE SCALE GENOMIC DNA]</scope>
    <source>
        <strain evidence="1 2">2_1_59BFAA</strain>
    </source>
</reference>
<evidence type="ECO:0000313" key="2">
    <source>
        <dbReference type="Proteomes" id="UP000005835"/>
    </source>
</evidence>
<accession>K1KKK5</accession>
<keyword evidence="2" id="KW-1185">Reference proteome</keyword>
<dbReference type="Proteomes" id="UP000005835">
    <property type="component" value="Unassembled WGS sequence"/>
</dbReference>
<dbReference type="EMBL" id="ADMG01000007">
    <property type="protein sequence ID" value="EKB32209.1"/>
    <property type="molecule type" value="Genomic_DNA"/>
</dbReference>
<protein>
    <submittedName>
        <fullName evidence="1">Uncharacterized protein</fullName>
    </submittedName>
</protein>
<dbReference type="Pfam" id="PF19645">
    <property type="entry name" value="DUF6148"/>
    <property type="match status" value="1"/>
</dbReference>
<dbReference type="InterPro" id="IPR046146">
    <property type="entry name" value="DUF6148"/>
</dbReference>
<comment type="caution">
    <text evidence="1">The sequence shown here is derived from an EMBL/GenBank/DDBJ whole genome shotgun (WGS) entry which is preliminary data.</text>
</comment>
<dbReference type="RefSeq" id="WP_005433291.1">
    <property type="nucleotide sequence ID" value="NZ_JH815513.1"/>
</dbReference>
<evidence type="ECO:0000313" key="1">
    <source>
        <dbReference type="EMBL" id="EKB32209.1"/>
    </source>
</evidence>
<dbReference type="PATRIC" id="fig|742823.3.peg.215"/>
<proteinExistence type="predicted"/>
<dbReference type="eggNOG" id="ENOG5033D5T">
    <property type="taxonomic scope" value="Bacteria"/>
</dbReference>
<dbReference type="OrthoDB" id="8779826at2"/>
<dbReference type="HOGENOM" id="CLU_158502_1_1_4"/>
<sequence>MSWITIDEARANLKMWLDAERAVASGQSYKIGTRSLTRASLSDIAARIKYWRNEIDKLETGRKGARVMRAVPRDL</sequence>
<dbReference type="AlphaFoldDB" id="K1KKK5"/>
<name>K1KKK5_9BURK</name>
<organism evidence="1 2">
    <name type="scientific">Sutterella wadsworthensis 2_1_59BFAA</name>
    <dbReference type="NCBI Taxonomy" id="742823"/>
    <lineage>
        <taxon>Bacteria</taxon>
        <taxon>Pseudomonadati</taxon>
        <taxon>Pseudomonadota</taxon>
        <taxon>Betaproteobacteria</taxon>
        <taxon>Burkholderiales</taxon>
        <taxon>Sutterellaceae</taxon>
        <taxon>Sutterella</taxon>
    </lineage>
</organism>
<gene>
    <name evidence="1" type="ORF">HMPREF9465_00224</name>
</gene>